<evidence type="ECO:0000256" key="1">
    <source>
        <dbReference type="ARBA" id="ARBA00001933"/>
    </source>
</evidence>
<evidence type="ECO:0000256" key="2">
    <source>
        <dbReference type="ARBA" id="ARBA00022898"/>
    </source>
</evidence>
<dbReference type="EMBL" id="CAXAMM010044665">
    <property type="protein sequence ID" value="CAK9115604.1"/>
    <property type="molecule type" value="Genomic_DNA"/>
</dbReference>
<dbReference type="GO" id="GO:0016829">
    <property type="term" value="F:lyase activity"/>
    <property type="evidence" value="ECO:0007669"/>
    <property type="project" value="UniProtKB-KW"/>
</dbReference>
<evidence type="ECO:0000256" key="6">
    <source>
        <dbReference type="ARBA" id="ARBA00042568"/>
    </source>
</evidence>
<dbReference type="InterPro" id="IPR002129">
    <property type="entry name" value="PyrdxlP-dep_de-COase"/>
</dbReference>
<dbReference type="InterPro" id="IPR015422">
    <property type="entry name" value="PyrdxlP-dep_Trfase_small"/>
</dbReference>
<evidence type="ECO:0000256" key="5">
    <source>
        <dbReference type="ARBA" id="ARBA00038965"/>
    </source>
</evidence>
<organism evidence="8 9">
    <name type="scientific">Durusdinium trenchii</name>
    <dbReference type="NCBI Taxonomy" id="1381693"/>
    <lineage>
        <taxon>Eukaryota</taxon>
        <taxon>Sar</taxon>
        <taxon>Alveolata</taxon>
        <taxon>Dinophyceae</taxon>
        <taxon>Suessiales</taxon>
        <taxon>Symbiodiniaceae</taxon>
        <taxon>Durusdinium</taxon>
    </lineage>
</organism>
<comment type="similarity">
    <text evidence="4">Belongs to the group II decarboxylase family. Sphingosine-1-phosphate lyase subfamily.</text>
</comment>
<name>A0ABP0STM5_9DINO</name>
<gene>
    <name evidence="8" type="ORF">SCF082_LOCUS53495</name>
</gene>
<comment type="caution">
    <text evidence="8">The sequence shown here is derived from an EMBL/GenBank/DDBJ whole genome shotgun (WGS) entry which is preliminary data.</text>
</comment>
<dbReference type="PANTHER" id="PTHR42735:SF6">
    <property type="entry name" value="SPHINGOSINE-1-PHOSPHATE LYASE 1"/>
    <property type="match status" value="1"/>
</dbReference>
<dbReference type="InterPro" id="IPR015424">
    <property type="entry name" value="PyrdxlP-dep_Trfase"/>
</dbReference>
<comment type="cofactor">
    <cofactor evidence="1 7">
        <name>pyridoxal 5'-phosphate</name>
        <dbReference type="ChEBI" id="CHEBI:597326"/>
    </cofactor>
</comment>
<keyword evidence="3 7" id="KW-0456">Lyase</keyword>
<reference evidence="8 9" key="1">
    <citation type="submission" date="2024-02" db="EMBL/GenBank/DDBJ databases">
        <authorList>
            <person name="Chen Y."/>
            <person name="Shah S."/>
            <person name="Dougan E. K."/>
            <person name="Thang M."/>
            <person name="Chan C."/>
        </authorList>
    </citation>
    <scope>NUCLEOTIDE SEQUENCE [LARGE SCALE GENOMIC DNA]</scope>
</reference>
<dbReference type="Gene3D" id="3.90.1150.10">
    <property type="entry name" value="Aspartate Aminotransferase, domain 1"/>
    <property type="match status" value="1"/>
</dbReference>
<dbReference type="EC" id="4.1.2.27" evidence="5"/>
<evidence type="ECO:0000256" key="7">
    <source>
        <dbReference type="RuleBase" id="RU000382"/>
    </source>
</evidence>
<evidence type="ECO:0000256" key="4">
    <source>
        <dbReference type="ARBA" id="ARBA00038302"/>
    </source>
</evidence>
<keyword evidence="2 7" id="KW-0663">Pyridoxal phosphate</keyword>
<dbReference type="Proteomes" id="UP001642464">
    <property type="component" value="Unassembled WGS sequence"/>
</dbReference>
<protein>
    <recommendedName>
        <fullName evidence="5">sphinganine-1-phosphate aldolase</fullName>
        <ecNumber evidence="5">4.1.2.27</ecNumber>
    </recommendedName>
    <alternativeName>
        <fullName evidence="6">Sphingosine-1-phosphate aldolase</fullName>
    </alternativeName>
</protein>
<evidence type="ECO:0000313" key="9">
    <source>
        <dbReference type="Proteomes" id="UP001642464"/>
    </source>
</evidence>
<evidence type="ECO:0000256" key="3">
    <source>
        <dbReference type="ARBA" id="ARBA00023239"/>
    </source>
</evidence>
<dbReference type="Pfam" id="PF00282">
    <property type="entry name" value="Pyridoxal_deC"/>
    <property type="match status" value="1"/>
</dbReference>
<dbReference type="InterPro" id="IPR015421">
    <property type="entry name" value="PyrdxlP-dep_Trfase_major"/>
</dbReference>
<dbReference type="InterPro" id="IPR050477">
    <property type="entry name" value="GrpII_AminoAcid_Decarb"/>
</dbReference>
<keyword evidence="9" id="KW-1185">Reference proteome</keyword>
<accession>A0ABP0STM5</accession>
<dbReference type="PANTHER" id="PTHR42735">
    <property type="match status" value="1"/>
</dbReference>
<dbReference type="SUPFAM" id="SSF53383">
    <property type="entry name" value="PLP-dependent transferases"/>
    <property type="match status" value="1"/>
</dbReference>
<dbReference type="Gene3D" id="6.10.140.2150">
    <property type="match status" value="1"/>
</dbReference>
<proteinExistence type="inferred from homology"/>
<evidence type="ECO:0000313" key="8">
    <source>
        <dbReference type="EMBL" id="CAK9115604.1"/>
    </source>
</evidence>
<dbReference type="Gene3D" id="3.40.640.10">
    <property type="entry name" value="Type I PLP-dependent aspartate aminotransferase-like (Major domain)"/>
    <property type="match status" value="1"/>
</dbReference>
<sequence>MERLRKVEHVVFAWAVFKLVKFVRKAGLQGLVKELLSIVIKGARTVPGLSGVVNEELGKEVAKIEAKMLGDGDVDANLELPATGMGSGEILEQARALCKRDDFETGKKWAGIYHEVASGTELEDLQCDMYKMFNNANNLYPGIFKSCRKFEAEIVQMCVEMLNGSPEACGLLTSGGTESILLAILAYREMAYERGIERPAIVCCSNAHGALDKACHYFGLDIIKVDADPQTFRLEAKQVEAALTSDTIAVYASAPSFPFGTVDPIEDIAKVTKKHNLGLHVDNCLGGFYLSGLQKAGLFDRKFDFAVDGVTTISVDIHKYGFAPKGASVVCFSEPYLRRLTVHPVTTGLTLYVTPTLQGSRGGGVVAAAWATMMYFGEEGYVSYAKRFDDLKRKVEVAVSKIPGLRLAIKSDLSIIPIASDDYDIYAVSTLLEQKGWSSFTSQNPPLMQFCVGEQHFRVIDDFLRDLEDCAAQVRKNPGIKVEGDAAVYGAAKLLPDEVLGDVMKSYIEVKMKVKRAAA</sequence>